<feature type="region of interest" description="Disordered" evidence="2">
    <location>
        <begin position="171"/>
        <end position="209"/>
    </location>
</feature>
<feature type="compositionally biased region" description="Basic and acidic residues" evidence="2">
    <location>
        <begin position="181"/>
        <end position="196"/>
    </location>
</feature>
<evidence type="ECO:0000256" key="2">
    <source>
        <dbReference type="SAM" id="MobiDB-lite"/>
    </source>
</evidence>
<evidence type="ECO:0000313" key="4">
    <source>
        <dbReference type="Proteomes" id="UP001212841"/>
    </source>
</evidence>
<name>A0AAD5RZR7_9FUNG</name>
<evidence type="ECO:0000256" key="1">
    <source>
        <dbReference type="SAM" id="Coils"/>
    </source>
</evidence>
<evidence type="ECO:0000313" key="3">
    <source>
        <dbReference type="EMBL" id="KAJ3028250.1"/>
    </source>
</evidence>
<dbReference type="Proteomes" id="UP001212841">
    <property type="component" value="Unassembled WGS sequence"/>
</dbReference>
<gene>
    <name evidence="3" type="ORF">HK097_006011</name>
</gene>
<keyword evidence="4" id="KW-1185">Reference proteome</keyword>
<protein>
    <submittedName>
        <fullName evidence="3">Uncharacterized protein</fullName>
    </submittedName>
</protein>
<dbReference type="EMBL" id="JADGJD010002815">
    <property type="protein sequence ID" value="KAJ3028250.1"/>
    <property type="molecule type" value="Genomic_DNA"/>
</dbReference>
<reference evidence="3" key="1">
    <citation type="submission" date="2020-05" db="EMBL/GenBank/DDBJ databases">
        <title>Phylogenomic resolution of chytrid fungi.</title>
        <authorList>
            <person name="Stajich J.E."/>
            <person name="Amses K."/>
            <person name="Simmons R."/>
            <person name="Seto K."/>
            <person name="Myers J."/>
            <person name="Bonds A."/>
            <person name="Quandt C.A."/>
            <person name="Barry K."/>
            <person name="Liu P."/>
            <person name="Grigoriev I."/>
            <person name="Longcore J.E."/>
            <person name="James T.Y."/>
        </authorList>
    </citation>
    <scope>NUCLEOTIDE SEQUENCE</scope>
    <source>
        <strain evidence="3">JEL0318</strain>
    </source>
</reference>
<keyword evidence="1" id="KW-0175">Coiled coil</keyword>
<proteinExistence type="predicted"/>
<sequence length="399" mass="44881">MSVTTSERDASPAFTDPNTTPQPAFGVPNLDKPPTPNFYILSQEDHKILLDTLHGISNIVTVNSSKDPRAAIIAHLKHLDDNINFVPMPTEQEMVLQATEWKERFAQKLQNEKTLSRMLQEARKERDSLAKQLDEVDARAAKVAIEGATVFVDTEAAVTVTKKRKIVIDDQEEETTTSDKTTSEKTTTDNAADKTTSDAPKPQPPATFKTLAPVNLDKVHLVGDEFEGIEDYRQMIMYERQFDHTDIPSTIAVDIFNAFETRDTPEILTAFDHWEKATVSARFAVATRYLTAGSEPHIGHAYRYNESKAHLTLFNASPIIHLCLVMQKRISVIGKIPKAPRSLLVKWVKTQTVQTLPILKIEMVYRKFINACRVKDKEAAMKYLDAMNKGLSDVIDEDD</sequence>
<feature type="coiled-coil region" evidence="1">
    <location>
        <begin position="112"/>
        <end position="139"/>
    </location>
</feature>
<feature type="compositionally biased region" description="Basic and acidic residues" evidence="2">
    <location>
        <begin position="1"/>
        <end position="10"/>
    </location>
</feature>
<feature type="region of interest" description="Disordered" evidence="2">
    <location>
        <begin position="1"/>
        <end position="31"/>
    </location>
</feature>
<comment type="caution">
    <text evidence="3">The sequence shown here is derived from an EMBL/GenBank/DDBJ whole genome shotgun (WGS) entry which is preliminary data.</text>
</comment>
<dbReference type="AlphaFoldDB" id="A0AAD5RZR7"/>
<organism evidence="3 4">
    <name type="scientific">Rhizophlyctis rosea</name>
    <dbReference type="NCBI Taxonomy" id="64517"/>
    <lineage>
        <taxon>Eukaryota</taxon>
        <taxon>Fungi</taxon>
        <taxon>Fungi incertae sedis</taxon>
        <taxon>Chytridiomycota</taxon>
        <taxon>Chytridiomycota incertae sedis</taxon>
        <taxon>Chytridiomycetes</taxon>
        <taxon>Rhizophlyctidales</taxon>
        <taxon>Rhizophlyctidaceae</taxon>
        <taxon>Rhizophlyctis</taxon>
    </lineage>
</organism>
<accession>A0AAD5RZR7</accession>